<dbReference type="EMBL" id="CM042880">
    <property type="protein sequence ID" value="KAI4388533.1"/>
    <property type="molecule type" value="Genomic_DNA"/>
</dbReference>
<gene>
    <name evidence="1" type="ORF">MLD38_000853</name>
</gene>
<name>A0ACB9SGA9_9MYRT</name>
<accession>A0ACB9SGA9</accession>
<dbReference type="Proteomes" id="UP001057402">
    <property type="component" value="Chromosome 1"/>
</dbReference>
<keyword evidence="2" id="KW-1185">Reference proteome</keyword>
<protein>
    <submittedName>
        <fullName evidence="1">Uncharacterized protein</fullName>
    </submittedName>
</protein>
<proteinExistence type="predicted"/>
<organism evidence="1 2">
    <name type="scientific">Melastoma candidum</name>
    <dbReference type="NCBI Taxonomy" id="119954"/>
    <lineage>
        <taxon>Eukaryota</taxon>
        <taxon>Viridiplantae</taxon>
        <taxon>Streptophyta</taxon>
        <taxon>Embryophyta</taxon>
        <taxon>Tracheophyta</taxon>
        <taxon>Spermatophyta</taxon>
        <taxon>Magnoliopsida</taxon>
        <taxon>eudicotyledons</taxon>
        <taxon>Gunneridae</taxon>
        <taxon>Pentapetalae</taxon>
        <taxon>rosids</taxon>
        <taxon>malvids</taxon>
        <taxon>Myrtales</taxon>
        <taxon>Melastomataceae</taxon>
        <taxon>Melastomatoideae</taxon>
        <taxon>Melastomateae</taxon>
        <taxon>Melastoma</taxon>
    </lineage>
</organism>
<evidence type="ECO:0000313" key="1">
    <source>
        <dbReference type="EMBL" id="KAI4388533.1"/>
    </source>
</evidence>
<reference evidence="2" key="1">
    <citation type="journal article" date="2023" name="Front. Plant Sci.">
        <title>Chromosomal-level genome assembly of Melastoma candidum provides insights into trichome evolution.</title>
        <authorList>
            <person name="Zhong Y."/>
            <person name="Wu W."/>
            <person name="Sun C."/>
            <person name="Zou P."/>
            <person name="Liu Y."/>
            <person name="Dai S."/>
            <person name="Zhou R."/>
        </authorList>
    </citation>
    <scope>NUCLEOTIDE SEQUENCE [LARGE SCALE GENOMIC DNA]</scope>
</reference>
<evidence type="ECO:0000313" key="2">
    <source>
        <dbReference type="Proteomes" id="UP001057402"/>
    </source>
</evidence>
<sequence>MRTMIDLGGSTATARPNSSTQLISYMDSPTSVDCSHTIPYRRSSFRSLVQLMAPCFFFPGDDAPRCVLGGRSLSPSPPNGADSVTITFFGHRRGKRVNLCIQHQARTLLYLQLSVPTAQLAREMQSGVLRITLACDGGEDPGVGVRRGSLYEVPVWRVYWNGRKDGYGVRRSKEGEGVLRVMRKVSAGAGVVRLGPEEGDGDEVMYMRARFERVVGSADAEAFHMINPVGCVGQELSLFLLRS</sequence>
<comment type="caution">
    <text evidence="1">The sequence shown here is derived from an EMBL/GenBank/DDBJ whole genome shotgun (WGS) entry which is preliminary data.</text>
</comment>